<feature type="region of interest" description="Disordered" evidence="1">
    <location>
        <begin position="112"/>
        <end position="146"/>
    </location>
</feature>
<gene>
    <name evidence="2" type="ORF">Sradi_1757000</name>
</gene>
<dbReference type="EMBL" id="JACGWJ010000007">
    <property type="protein sequence ID" value="KAL0408226.1"/>
    <property type="molecule type" value="Genomic_DNA"/>
</dbReference>
<reference evidence="2" key="2">
    <citation type="journal article" date="2024" name="Plant">
        <title>Genomic evolution and insights into agronomic trait innovations of Sesamum species.</title>
        <authorList>
            <person name="Miao H."/>
            <person name="Wang L."/>
            <person name="Qu L."/>
            <person name="Liu H."/>
            <person name="Sun Y."/>
            <person name="Le M."/>
            <person name="Wang Q."/>
            <person name="Wei S."/>
            <person name="Zheng Y."/>
            <person name="Lin W."/>
            <person name="Duan Y."/>
            <person name="Cao H."/>
            <person name="Xiong S."/>
            <person name="Wang X."/>
            <person name="Wei L."/>
            <person name="Li C."/>
            <person name="Ma Q."/>
            <person name="Ju M."/>
            <person name="Zhao R."/>
            <person name="Li G."/>
            <person name="Mu C."/>
            <person name="Tian Q."/>
            <person name="Mei H."/>
            <person name="Zhang T."/>
            <person name="Gao T."/>
            <person name="Zhang H."/>
        </authorList>
    </citation>
    <scope>NUCLEOTIDE SEQUENCE</scope>
    <source>
        <strain evidence="2">G02</strain>
    </source>
</reference>
<organism evidence="2">
    <name type="scientific">Sesamum radiatum</name>
    <name type="common">Black benniseed</name>
    <dbReference type="NCBI Taxonomy" id="300843"/>
    <lineage>
        <taxon>Eukaryota</taxon>
        <taxon>Viridiplantae</taxon>
        <taxon>Streptophyta</taxon>
        <taxon>Embryophyta</taxon>
        <taxon>Tracheophyta</taxon>
        <taxon>Spermatophyta</taxon>
        <taxon>Magnoliopsida</taxon>
        <taxon>eudicotyledons</taxon>
        <taxon>Gunneridae</taxon>
        <taxon>Pentapetalae</taxon>
        <taxon>asterids</taxon>
        <taxon>lamiids</taxon>
        <taxon>Lamiales</taxon>
        <taxon>Pedaliaceae</taxon>
        <taxon>Sesamum</taxon>
    </lineage>
</organism>
<evidence type="ECO:0000256" key="1">
    <source>
        <dbReference type="SAM" id="MobiDB-lite"/>
    </source>
</evidence>
<evidence type="ECO:0000313" key="2">
    <source>
        <dbReference type="EMBL" id="KAL0408226.1"/>
    </source>
</evidence>
<accession>A0AAW2TXJ9</accession>
<protein>
    <recommendedName>
        <fullName evidence="3">DUF4283 domain-containing protein</fullName>
    </recommendedName>
</protein>
<reference evidence="2" key="1">
    <citation type="submission" date="2020-06" db="EMBL/GenBank/DDBJ databases">
        <authorList>
            <person name="Li T."/>
            <person name="Hu X."/>
            <person name="Zhang T."/>
            <person name="Song X."/>
            <person name="Zhang H."/>
            <person name="Dai N."/>
            <person name="Sheng W."/>
            <person name="Hou X."/>
            <person name="Wei L."/>
        </authorList>
    </citation>
    <scope>NUCLEOTIDE SEQUENCE</scope>
    <source>
        <strain evidence="2">G02</strain>
        <tissue evidence="2">Leaf</tissue>
    </source>
</reference>
<sequence>MKQPKFDALVTSIKTMLNPVKGHEMRCLEAGQFLIRFNHIIDRNRALEGCPWSFEKNTIIVSGIGVNENPMIVDLEWCDFFVQVHDHPLSKMNFGMASFIGNATEKFRDMEMDDSGRSWGGSPHQGSYQRLSAVGASSPHPYSNMK</sequence>
<comment type="caution">
    <text evidence="2">The sequence shown here is derived from an EMBL/GenBank/DDBJ whole genome shotgun (WGS) entry which is preliminary data.</text>
</comment>
<name>A0AAW2TXJ9_SESRA</name>
<evidence type="ECO:0008006" key="3">
    <source>
        <dbReference type="Google" id="ProtNLM"/>
    </source>
</evidence>
<proteinExistence type="predicted"/>
<dbReference type="AlphaFoldDB" id="A0AAW2TXJ9"/>